<dbReference type="Proteomes" id="UP000703269">
    <property type="component" value="Unassembled WGS sequence"/>
</dbReference>
<proteinExistence type="predicted"/>
<evidence type="ECO:0000313" key="2">
    <source>
        <dbReference type="EMBL" id="GJE99860.1"/>
    </source>
</evidence>
<evidence type="ECO:0000256" key="1">
    <source>
        <dbReference type="SAM" id="MobiDB-lite"/>
    </source>
</evidence>
<feature type="region of interest" description="Disordered" evidence="1">
    <location>
        <begin position="1"/>
        <end position="53"/>
    </location>
</feature>
<protein>
    <submittedName>
        <fullName evidence="2">Uncharacterized protein</fullName>
    </submittedName>
</protein>
<feature type="region of interest" description="Disordered" evidence="1">
    <location>
        <begin position="71"/>
        <end position="104"/>
    </location>
</feature>
<evidence type="ECO:0000313" key="3">
    <source>
        <dbReference type="Proteomes" id="UP000703269"/>
    </source>
</evidence>
<keyword evidence="3" id="KW-1185">Reference proteome</keyword>
<reference evidence="2 3" key="1">
    <citation type="submission" date="2021-08" db="EMBL/GenBank/DDBJ databases">
        <title>Draft Genome Sequence of Phanerochaete sordida strain YK-624.</title>
        <authorList>
            <person name="Mori T."/>
            <person name="Dohra H."/>
            <person name="Suzuki T."/>
            <person name="Kawagishi H."/>
            <person name="Hirai H."/>
        </authorList>
    </citation>
    <scope>NUCLEOTIDE SEQUENCE [LARGE SCALE GENOMIC DNA]</scope>
    <source>
        <strain evidence="2 3">YK-624</strain>
    </source>
</reference>
<name>A0A9P3GQF6_9APHY</name>
<gene>
    <name evidence="2" type="ORF">PsYK624_161340</name>
</gene>
<sequence>MRVFDRRPRAEDQQAGSRDLQRPGPDAGTPANRGLPRSRPHVRGSTPRSGPAISGISLVCFVPYREALAHCGPGAHGDWPRPLVPVHSHNSVDGASTRDRSPDT</sequence>
<organism evidence="2 3">
    <name type="scientific">Phanerochaete sordida</name>
    <dbReference type="NCBI Taxonomy" id="48140"/>
    <lineage>
        <taxon>Eukaryota</taxon>
        <taxon>Fungi</taxon>
        <taxon>Dikarya</taxon>
        <taxon>Basidiomycota</taxon>
        <taxon>Agaricomycotina</taxon>
        <taxon>Agaricomycetes</taxon>
        <taxon>Polyporales</taxon>
        <taxon>Phanerochaetaceae</taxon>
        <taxon>Phanerochaete</taxon>
    </lineage>
</organism>
<accession>A0A9P3GQF6</accession>
<dbReference type="AlphaFoldDB" id="A0A9P3GQF6"/>
<comment type="caution">
    <text evidence="2">The sequence shown here is derived from an EMBL/GenBank/DDBJ whole genome shotgun (WGS) entry which is preliminary data.</text>
</comment>
<feature type="compositionally biased region" description="Basic and acidic residues" evidence="1">
    <location>
        <begin position="1"/>
        <end position="12"/>
    </location>
</feature>
<dbReference type="EMBL" id="BPQB01000123">
    <property type="protein sequence ID" value="GJE99860.1"/>
    <property type="molecule type" value="Genomic_DNA"/>
</dbReference>